<proteinExistence type="predicted"/>
<dbReference type="AlphaFoldDB" id="A0A699S0X4"/>
<protein>
    <recommendedName>
        <fullName evidence="2">Reverse transcriptase domain-containing protein</fullName>
    </recommendedName>
</protein>
<accession>A0A699S0X4</accession>
<evidence type="ECO:0008006" key="2">
    <source>
        <dbReference type="Google" id="ProtNLM"/>
    </source>
</evidence>
<evidence type="ECO:0000313" key="1">
    <source>
        <dbReference type="EMBL" id="GFC91003.1"/>
    </source>
</evidence>
<feature type="non-terminal residue" evidence="1">
    <location>
        <position position="1"/>
    </location>
</feature>
<comment type="caution">
    <text evidence="1">The sequence shown here is derived from an EMBL/GenBank/DDBJ whole genome shotgun (WGS) entry which is preliminary data.</text>
</comment>
<name>A0A699S0X4_TANCI</name>
<organism evidence="1">
    <name type="scientific">Tanacetum cinerariifolium</name>
    <name type="common">Dalmatian daisy</name>
    <name type="synonym">Chrysanthemum cinerariifolium</name>
    <dbReference type="NCBI Taxonomy" id="118510"/>
    <lineage>
        <taxon>Eukaryota</taxon>
        <taxon>Viridiplantae</taxon>
        <taxon>Streptophyta</taxon>
        <taxon>Embryophyta</taxon>
        <taxon>Tracheophyta</taxon>
        <taxon>Spermatophyta</taxon>
        <taxon>Magnoliopsida</taxon>
        <taxon>eudicotyledons</taxon>
        <taxon>Gunneridae</taxon>
        <taxon>Pentapetalae</taxon>
        <taxon>asterids</taxon>
        <taxon>campanulids</taxon>
        <taxon>Asterales</taxon>
        <taxon>Asteraceae</taxon>
        <taxon>Asteroideae</taxon>
        <taxon>Anthemideae</taxon>
        <taxon>Anthemidinae</taxon>
        <taxon>Tanacetum</taxon>
    </lineage>
</organism>
<gene>
    <name evidence="1" type="ORF">Tci_862973</name>
</gene>
<dbReference type="EMBL" id="BKCJ011129326">
    <property type="protein sequence ID" value="GFC91003.1"/>
    <property type="molecule type" value="Genomic_DNA"/>
</dbReference>
<reference evidence="1" key="1">
    <citation type="journal article" date="2019" name="Sci. Rep.">
        <title>Draft genome of Tanacetum cinerariifolium, the natural source of mosquito coil.</title>
        <authorList>
            <person name="Yamashiro T."/>
            <person name="Shiraishi A."/>
            <person name="Satake H."/>
            <person name="Nakayama K."/>
        </authorList>
    </citation>
    <scope>NUCLEOTIDE SEQUENCE</scope>
</reference>
<sequence length="32" mass="3663">QILEAQIEALKPENLEKEDIGGMIRKDIPKEN</sequence>